<name>A0A6M0JWC5_9GAMM</name>
<reference evidence="2 3" key="1">
    <citation type="submission" date="2020-02" db="EMBL/GenBank/DDBJ databases">
        <title>Genome sequences of Thiorhodococcus mannitoliphagus and Thiorhodococcus minor, purple sulfur photosynthetic bacteria in the gammaproteobacterial family, Chromatiaceae.</title>
        <authorList>
            <person name="Aviles F.A."/>
            <person name="Meyer T.E."/>
            <person name="Kyndt J.A."/>
        </authorList>
    </citation>
    <scope>NUCLEOTIDE SEQUENCE [LARGE SCALE GENOMIC DNA]</scope>
    <source>
        <strain evidence="2 3">DSM 11518</strain>
    </source>
</reference>
<gene>
    <name evidence="2" type="ORF">G3446_05650</name>
</gene>
<dbReference type="RefSeq" id="WP_164451562.1">
    <property type="nucleotide sequence ID" value="NZ_JAAIJQ010000012.1"/>
</dbReference>
<protein>
    <submittedName>
        <fullName evidence="2">Uncharacterized protein</fullName>
    </submittedName>
</protein>
<organism evidence="2 3">
    <name type="scientific">Thiorhodococcus minor</name>
    <dbReference type="NCBI Taxonomy" id="57489"/>
    <lineage>
        <taxon>Bacteria</taxon>
        <taxon>Pseudomonadati</taxon>
        <taxon>Pseudomonadota</taxon>
        <taxon>Gammaproteobacteria</taxon>
        <taxon>Chromatiales</taxon>
        <taxon>Chromatiaceae</taxon>
        <taxon>Thiorhodococcus</taxon>
    </lineage>
</organism>
<accession>A0A6M0JWC5</accession>
<keyword evidence="3" id="KW-1185">Reference proteome</keyword>
<feature type="region of interest" description="Disordered" evidence="1">
    <location>
        <begin position="1"/>
        <end position="37"/>
    </location>
</feature>
<dbReference type="Proteomes" id="UP000483379">
    <property type="component" value="Unassembled WGS sequence"/>
</dbReference>
<evidence type="ECO:0000256" key="1">
    <source>
        <dbReference type="SAM" id="MobiDB-lite"/>
    </source>
</evidence>
<feature type="compositionally biased region" description="Low complexity" evidence="1">
    <location>
        <begin position="1"/>
        <end position="18"/>
    </location>
</feature>
<comment type="caution">
    <text evidence="2">The sequence shown here is derived from an EMBL/GenBank/DDBJ whole genome shotgun (WGS) entry which is preliminary data.</text>
</comment>
<evidence type="ECO:0000313" key="3">
    <source>
        <dbReference type="Proteomes" id="UP000483379"/>
    </source>
</evidence>
<dbReference type="AlphaFoldDB" id="A0A6M0JWC5"/>
<evidence type="ECO:0000313" key="2">
    <source>
        <dbReference type="EMBL" id="NEV61384.1"/>
    </source>
</evidence>
<sequence length="127" mass="13772">MNVSEVSSVGRQSVSRGSTKCDERSTDNIPNLSEIGPGRLDCRSNGFPDNHLEKALHPFSAKGFKALSTRGALEWCFSTTRPGLQFDAHSPQRDAPIDKPLKTTLRESTLVGRRLALAGAPVVLLAR</sequence>
<proteinExistence type="predicted"/>
<dbReference type="EMBL" id="JAAIJQ010000012">
    <property type="protein sequence ID" value="NEV61384.1"/>
    <property type="molecule type" value="Genomic_DNA"/>
</dbReference>